<proteinExistence type="predicted"/>
<dbReference type="EMBL" id="JEMB01002213">
    <property type="protein sequence ID" value="KYF82698.1"/>
    <property type="molecule type" value="Genomic_DNA"/>
</dbReference>
<comment type="caution">
    <text evidence="1">The sequence shown here is derived from an EMBL/GenBank/DDBJ whole genome shotgun (WGS) entry which is preliminary data.</text>
</comment>
<accession>A0A150RSG2</accession>
<evidence type="ECO:0000313" key="1">
    <source>
        <dbReference type="EMBL" id="KYF82698.1"/>
    </source>
</evidence>
<evidence type="ECO:0000313" key="2">
    <source>
        <dbReference type="Proteomes" id="UP000075635"/>
    </source>
</evidence>
<gene>
    <name evidence="1" type="ORF">BE17_02845</name>
</gene>
<dbReference type="AlphaFoldDB" id="A0A150RSG2"/>
<dbReference type="Proteomes" id="UP000075635">
    <property type="component" value="Unassembled WGS sequence"/>
</dbReference>
<name>A0A150RSG2_SORCE</name>
<reference evidence="1 2" key="1">
    <citation type="submission" date="2014-02" db="EMBL/GenBank/DDBJ databases">
        <title>The small core and large imbalanced accessory genome model reveals a collaborative survival strategy of Sorangium cellulosum strains in nature.</title>
        <authorList>
            <person name="Han K."/>
            <person name="Peng R."/>
            <person name="Blom J."/>
            <person name="Li Y.-Z."/>
        </authorList>
    </citation>
    <scope>NUCLEOTIDE SEQUENCE [LARGE SCALE GENOMIC DNA]</scope>
    <source>
        <strain evidence="1 2">So0011-07</strain>
    </source>
</reference>
<organism evidence="1 2">
    <name type="scientific">Sorangium cellulosum</name>
    <name type="common">Polyangium cellulosum</name>
    <dbReference type="NCBI Taxonomy" id="56"/>
    <lineage>
        <taxon>Bacteria</taxon>
        <taxon>Pseudomonadati</taxon>
        <taxon>Myxococcota</taxon>
        <taxon>Polyangia</taxon>
        <taxon>Polyangiales</taxon>
        <taxon>Polyangiaceae</taxon>
        <taxon>Sorangium</taxon>
    </lineage>
</organism>
<sequence>MSDPYIYQRDIEVYGRFTASQIQKLVVPVDPGFKQALRAVAARLDAATDALRKAMAKATAAAVATAASGVARKGQVDPVAAGRELMRRLVEHAASRPGGVALARDLLQGQTLTTVLRRRPAKLAAAMAHALEVIDQHRRQLPDHEAWAAEIDLARDALAPLTRSVRKSRLARRTMTPEVKAARDEWLNVYGAAKLLVECVLRLHGKVSLMPEIFDDLPKATRAAVARAAVAPINPAPRSSSDAPAPTLS</sequence>
<protein>
    <submittedName>
        <fullName evidence="1">Uncharacterized protein</fullName>
    </submittedName>
</protein>